<dbReference type="CDD" id="cd02440">
    <property type="entry name" value="AdoMet_MTases"/>
    <property type="match status" value="1"/>
</dbReference>
<dbReference type="Gene3D" id="3.40.50.150">
    <property type="entry name" value="Vaccinia Virus protein VP39"/>
    <property type="match status" value="1"/>
</dbReference>
<feature type="coiled-coil region" evidence="1">
    <location>
        <begin position="431"/>
        <end position="465"/>
    </location>
</feature>
<organism evidence="3 4">
    <name type="scientific">Paenibacillus arenosi</name>
    <dbReference type="NCBI Taxonomy" id="2774142"/>
    <lineage>
        <taxon>Bacteria</taxon>
        <taxon>Bacillati</taxon>
        <taxon>Bacillota</taxon>
        <taxon>Bacilli</taxon>
        <taxon>Bacillales</taxon>
        <taxon>Paenibacillaceae</taxon>
        <taxon>Paenibacillus</taxon>
    </lineage>
</organism>
<keyword evidence="3" id="KW-0489">Methyltransferase</keyword>
<name>A0ABR9B6H1_9BACL</name>
<protein>
    <submittedName>
        <fullName evidence="3">Methyltransferase domain-containing protein</fullName>
    </submittedName>
</protein>
<proteinExistence type="predicted"/>
<accession>A0ABR9B6H1</accession>
<dbReference type="GO" id="GO:0032259">
    <property type="term" value="P:methylation"/>
    <property type="evidence" value="ECO:0007669"/>
    <property type="project" value="UniProtKB-KW"/>
</dbReference>
<feature type="domain" description="Methyltransferase type 11" evidence="2">
    <location>
        <begin position="64"/>
        <end position="110"/>
    </location>
</feature>
<comment type="caution">
    <text evidence="3">The sequence shown here is derived from an EMBL/GenBank/DDBJ whole genome shotgun (WGS) entry which is preliminary data.</text>
</comment>
<dbReference type="InterPro" id="IPR029063">
    <property type="entry name" value="SAM-dependent_MTases_sf"/>
</dbReference>
<evidence type="ECO:0000259" key="2">
    <source>
        <dbReference type="Pfam" id="PF08241"/>
    </source>
</evidence>
<dbReference type="RefSeq" id="WP_192027209.1">
    <property type="nucleotide sequence ID" value="NZ_JACYTN010000033.1"/>
</dbReference>
<keyword evidence="3" id="KW-0808">Transferase</keyword>
<keyword evidence="4" id="KW-1185">Reference proteome</keyword>
<dbReference type="GO" id="GO:0008168">
    <property type="term" value="F:methyltransferase activity"/>
    <property type="evidence" value="ECO:0007669"/>
    <property type="project" value="UniProtKB-KW"/>
</dbReference>
<evidence type="ECO:0000313" key="4">
    <source>
        <dbReference type="Proteomes" id="UP000634529"/>
    </source>
</evidence>
<evidence type="ECO:0000256" key="1">
    <source>
        <dbReference type="SAM" id="Coils"/>
    </source>
</evidence>
<dbReference type="Proteomes" id="UP000634529">
    <property type="component" value="Unassembled WGS sequence"/>
</dbReference>
<dbReference type="SUPFAM" id="SSF53335">
    <property type="entry name" value="S-adenosyl-L-methionine-dependent methyltransferases"/>
    <property type="match status" value="1"/>
</dbReference>
<dbReference type="InterPro" id="IPR013216">
    <property type="entry name" value="Methyltransf_11"/>
</dbReference>
<sequence length="522" mass="61434">MNNIIFDQYQRYKSAEIMINHLRPGSEKLKILEVGANEHQNLERFLPNDEITYLDISLPDELLSNPKYVLGDATKMDFCDESFDIVVALDVFEHIPSELREQFLSELTRVSSLGFVLTAPFHSYELGRAEQRVNAVYKALHGKDFIWLQEHFDNGLPVLDETLSFLTSNKIKFKTFSHGDLDIWERMMNVHFVAAADTRLNIYRDQMDIYYNSQIYPFDYSDKAYRQIIIASKYEENLEAIPLQTEGELEFFDKLERLKAIEGTFFRIKASLIPLEDKCVEEHDYVQVYVDEGTGFNEKSSYKLIYNDTSSHYTFYFEPKTIKAFRIDPSYYKGVFRISNIRLFADDGSEVKYVEIDSCPNVLSKNTYVFNYDDPNLHFELEHMSSISKISLECEHLIGSKPYWLIDVMSEIKHNIVSEIKQTDEKARADYEALHRQIEDISSENSGLKEQYSSLREQYLGLEEQCLSARHNAEVWIDKYNYLKEKQRVDSLEIERLNDEINQIYSTKAWKYIERIRRVIKK</sequence>
<reference evidence="3 4" key="1">
    <citation type="submission" date="2020-09" db="EMBL/GenBank/DDBJ databases">
        <title>Paenibacillus sp. CAU 1523 isolated from sand of Haeundae Beach.</title>
        <authorList>
            <person name="Kim W."/>
        </authorList>
    </citation>
    <scope>NUCLEOTIDE SEQUENCE [LARGE SCALE GENOMIC DNA]</scope>
    <source>
        <strain evidence="3 4">CAU 1523</strain>
    </source>
</reference>
<dbReference type="EMBL" id="JACYTN010000033">
    <property type="protein sequence ID" value="MBD8500992.1"/>
    <property type="molecule type" value="Genomic_DNA"/>
</dbReference>
<keyword evidence="1" id="KW-0175">Coiled coil</keyword>
<dbReference type="Pfam" id="PF08241">
    <property type="entry name" value="Methyltransf_11"/>
    <property type="match status" value="1"/>
</dbReference>
<evidence type="ECO:0000313" key="3">
    <source>
        <dbReference type="EMBL" id="MBD8500992.1"/>
    </source>
</evidence>
<gene>
    <name evidence="3" type="ORF">IFO66_22145</name>
</gene>